<dbReference type="InterPro" id="IPR051919">
    <property type="entry name" value="W-dependent_AOR"/>
</dbReference>
<evidence type="ECO:0000259" key="1">
    <source>
        <dbReference type="Pfam" id="PF01314"/>
    </source>
</evidence>
<dbReference type="AlphaFoldDB" id="X1TN43"/>
<dbReference type="InterPro" id="IPR036021">
    <property type="entry name" value="Tungsten_al_ferr_oxy-like_C"/>
</dbReference>
<reference evidence="2" key="1">
    <citation type="journal article" date="2014" name="Front. Microbiol.">
        <title>High frequency of phylogenetically diverse reductive dehalogenase-homologous genes in deep subseafloor sedimentary metagenomes.</title>
        <authorList>
            <person name="Kawai M."/>
            <person name="Futagami T."/>
            <person name="Toyoda A."/>
            <person name="Takaki Y."/>
            <person name="Nishi S."/>
            <person name="Hori S."/>
            <person name="Arai W."/>
            <person name="Tsubouchi T."/>
            <person name="Morono Y."/>
            <person name="Uchiyama I."/>
            <person name="Ito T."/>
            <person name="Fujiyama A."/>
            <person name="Inagaki F."/>
            <person name="Takami H."/>
        </authorList>
    </citation>
    <scope>NUCLEOTIDE SEQUENCE</scope>
    <source>
        <strain evidence="2">Expedition CK06-06</strain>
    </source>
</reference>
<dbReference type="PANTHER" id="PTHR30038">
    <property type="entry name" value="ALDEHYDE FERREDOXIN OXIDOREDUCTASE"/>
    <property type="match status" value="1"/>
</dbReference>
<evidence type="ECO:0000313" key="2">
    <source>
        <dbReference type="EMBL" id="GAJ06679.1"/>
    </source>
</evidence>
<feature type="domain" description="Aldehyde ferredoxin oxidoreductase C-terminal" evidence="1">
    <location>
        <begin position="1"/>
        <end position="221"/>
    </location>
</feature>
<accession>X1TN43</accession>
<dbReference type="InterPro" id="IPR013984">
    <property type="entry name" value="Ald_Fedxn_OxRdtase_dom2"/>
</dbReference>
<proteinExistence type="predicted"/>
<dbReference type="Gene3D" id="1.10.569.10">
    <property type="entry name" value="Aldehyde Ferredoxin Oxidoreductase Protein, subunit A, domain 2"/>
    <property type="match status" value="1"/>
</dbReference>
<dbReference type="GO" id="GO:0009055">
    <property type="term" value="F:electron transfer activity"/>
    <property type="evidence" value="ECO:0007669"/>
    <property type="project" value="InterPro"/>
</dbReference>
<dbReference type="Gene3D" id="1.10.599.10">
    <property type="entry name" value="Aldehyde Ferredoxin Oxidoreductase Protein, subunit A, domain 3"/>
    <property type="match status" value="1"/>
</dbReference>
<dbReference type="InterPro" id="IPR001203">
    <property type="entry name" value="OxRdtase_Ald_Fedxn_C"/>
</dbReference>
<dbReference type="InterPro" id="IPR013985">
    <property type="entry name" value="Ald_Fedxn_OxRdtase_dom3"/>
</dbReference>
<protein>
    <recommendedName>
        <fullName evidence="1">Aldehyde ferredoxin oxidoreductase C-terminal domain-containing protein</fullName>
    </recommendedName>
</protein>
<dbReference type="GO" id="GO:0016625">
    <property type="term" value="F:oxidoreductase activity, acting on the aldehyde or oxo group of donors, iron-sulfur protein as acceptor"/>
    <property type="evidence" value="ECO:0007669"/>
    <property type="project" value="InterPro"/>
</dbReference>
<dbReference type="PANTHER" id="PTHR30038:SF0">
    <property type="entry name" value="TUNGSTEN-CONTAINING ALDEHYDE FERREDOXIN OXIDOREDUCTASE"/>
    <property type="match status" value="1"/>
</dbReference>
<dbReference type="GO" id="GO:0051536">
    <property type="term" value="F:iron-sulfur cluster binding"/>
    <property type="evidence" value="ECO:0007669"/>
    <property type="project" value="InterPro"/>
</dbReference>
<comment type="caution">
    <text evidence="2">The sequence shown here is derived from an EMBL/GenBank/DDBJ whole genome shotgun (WGS) entry which is preliminary data.</text>
</comment>
<organism evidence="2">
    <name type="scientific">marine sediment metagenome</name>
    <dbReference type="NCBI Taxonomy" id="412755"/>
    <lineage>
        <taxon>unclassified sequences</taxon>
        <taxon>metagenomes</taxon>
        <taxon>ecological metagenomes</taxon>
    </lineage>
</organism>
<gene>
    <name evidence="2" type="ORF">S12H4_52278</name>
</gene>
<feature type="non-terminal residue" evidence="2">
    <location>
        <position position="1"/>
    </location>
</feature>
<dbReference type="EMBL" id="BARW01033149">
    <property type="protein sequence ID" value="GAJ06679.1"/>
    <property type="molecule type" value="Genomic_DNA"/>
</dbReference>
<dbReference type="Pfam" id="PF01314">
    <property type="entry name" value="AFOR_C"/>
    <property type="match status" value="1"/>
</dbReference>
<dbReference type="SUPFAM" id="SSF48310">
    <property type="entry name" value="Aldehyde ferredoxin oxidoreductase, C-terminal domains"/>
    <property type="match status" value="1"/>
</dbReference>
<sequence length="231" mass="26070">EGIGDLLAEGTRRMSEKLGQGSERFAMHVKGLELPAYDPRAAKICGLGYVTANRGGDHITSYVEGPTFIDTPFLLVEDSKIEDVFVANPKEAKVLVDMENALTVFDCIGACKFMGILLRAEDYVDLITNATGWDFDVDDFRKSGERIYNLMRAFCVREGITREADTLPRRLMEDPLPEGPAKGMVIERDTLEIMKDAYYEFRGWDKETGKPTPEKLRDLELDDLIEDMWGK</sequence>
<name>X1TN43_9ZZZZ</name>